<protein>
    <recommendedName>
        <fullName evidence="2">Ribbon-helix-helix protein CopG domain-containing protein</fullName>
    </recommendedName>
</protein>
<reference evidence="1" key="1">
    <citation type="submission" date="2020-06" db="EMBL/GenBank/DDBJ databases">
        <title>Unique genomic features of the anaerobic methanotrophic archaea.</title>
        <authorList>
            <person name="Chadwick G.L."/>
            <person name="Skennerton C.T."/>
            <person name="Laso-Perez R."/>
            <person name="Leu A.O."/>
            <person name="Speth D.R."/>
            <person name="Yu H."/>
            <person name="Morgan-Lang C."/>
            <person name="Hatzenpichler R."/>
            <person name="Goudeau D."/>
            <person name="Malmstrom R."/>
            <person name="Brazelton W.J."/>
            <person name="Woyke T."/>
            <person name="Hallam S.J."/>
            <person name="Tyson G.W."/>
            <person name="Wegener G."/>
            <person name="Boetius A."/>
            <person name="Orphan V."/>
        </authorList>
    </citation>
    <scope>NUCLEOTIDE SEQUENCE</scope>
</reference>
<name>A0A7G9YIU4_9EURY</name>
<gene>
    <name evidence="1" type="ORF">DBNCDMDK_00016</name>
</gene>
<accession>A0A7G9YIU4</accession>
<evidence type="ECO:0000313" key="1">
    <source>
        <dbReference type="EMBL" id="QNO47928.1"/>
    </source>
</evidence>
<dbReference type="EMBL" id="MT631283">
    <property type="protein sequence ID" value="QNO47928.1"/>
    <property type="molecule type" value="Genomic_DNA"/>
</dbReference>
<evidence type="ECO:0008006" key="2">
    <source>
        <dbReference type="Google" id="ProtNLM"/>
    </source>
</evidence>
<dbReference type="AlphaFoldDB" id="A0A7G9YIU4"/>
<proteinExistence type="predicted"/>
<organism evidence="1">
    <name type="scientific">Candidatus Methanogaster sp. ANME-2c ERB4</name>
    <dbReference type="NCBI Taxonomy" id="2759911"/>
    <lineage>
        <taxon>Archaea</taxon>
        <taxon>Methanobacteriati</taxon>
        <taxon>Methanobacteriota</taxon>
        <taxon>Stenosarchaea group</taxon>
        <taxon>Methanomicrobia</taxon>
        <taxon>Methanosarcinales</taxon>
        <taxon>ANME-2 cluster</taxon>
        <taxon>Candidatus Methanogasteraceae</taxon>
        <taxon>Candidatus Methanogaster</taxon>
    </lineage>
</organism>
<sequence>MNAETITARVPEDLLREIEEIGEVEEIDRTEVVKRLLSSAAKHWKMERALHLLRDGKVTLRRAARIAEVTYVEMLDLSSQMDIAIKMEPEDVIKDLEG</sequence>